<keyword evidence="7 9" id="KW-1133">Transmembrane helix</keyword>
<dbReference type="NCBIfam" id="TIGR00796">
    <property type="entry name" value="livcs"/>
    <property type="match status" value="1"/>
</dbReference>
<dbReference type="GO" id="GO:0015820">
    <property type="term" value="P:L-leucine transport"/>
    <property type="evidence" value="ECO:0007669"/>
    <property type="project" value="TreeGrafter"/>
</dbReference>
<evidence type="ECO:0000256" key="3">
    <source>
        <dbReference type="ARBA" id="ARBA00022448"/>
    </source>
</evidence>
<feature type="transmembrane region" description="Helical" evidence="9">
    <location>
        <begin position="379"/>
        <end position="396"/>
    </location>
</feature>
<dbReference type="GO" id="GO:0015818">
    <property type="term" value="P:isoleucine transport"/>
    <property type="evidence" value="ECO:0007669"/>
    <property type="project" value="TreeGrafter"/>
</dbReference>
<comment type="similarity">
    <text evidence="2 9">Belongs to the branched chain amino acid transporter family.</text>
</comment>
<feature type="transmembrane region" description="Helical" evidence="9">
    <location>
        <begin position="323"/>
        <end position="343"/>
    </location>
</feature>
<feature type="transmembrane region" description="Helical" evidence="9">
    <location>
        <begin position="281"/>
        <end position="303"/>
    </location>
</feature>
<evidence type="ECO:0000256" key="6">
    <source>
        <dbReference type="ARBA" id="ARBA00022970"/>
    </source>
</evidence>
<evidence type="ECO:0000256" key="8">
    <source>
        <dbReference type="ARBA" id="ARBA00023136"/>
    </source>
</evidence>
<keyword evidence="4" id="KW-1003">Cell membrane</keyword>
<evidence type="ECO:0000256" key="2">
    <source>
        <dbReference type="ARBA" id="ARBA00008540"/>
    </source>
</evidence>
<organism evidence="10 11">
    <name type="scientific">Anaerococcus octavius</name>
    <dbReference type="NCBI Taxonomy" id="54007"/>
    <lineage>
        <taxon>Bacteria</taxon>
        <taxon>Bacillati</taxon>
        <taxon>Bacillota</taxon>
        <taxon>Tissierellia</taxon>
        <taxon>Tissierellales</taxon>
        <taxon>Peptoniphilaceae</taxon>
        <taxon>Anaerococcus</taxon>
    </lineage>
</organism>
<evidence type="ECO:0000256" key="9">
    <source>
        <dbReference type="RuleBase" id="RU362122"/>
    </source>
</evidence>
<comment type="subcellular location">
    <subcellularLocation>
        <location evidence="1 9">Cell membrane</location>
        <topology evidence="1 9">Multi-pass membrane protein</topology>
    </subcellularLocation>
</comment>
<dbReference type="GO" id="GO:0015190">
    <property type="term" value="F:L-leucine transmembrane transporter activity"/>
    <property type="evidence" value="ECO:0007669"/>
    <property type="project" value="TreeGrafter"/>
</dbReference>
<dbReference type="PANTHER" id="PTHR30588">
    <property type="entry name" value="BRANCHED-CHAIN AMINO ACID TRANSPORT SYSTEM 2 CARRIER PROTEIN"/>
    <property type="match status" value="1"/>
</dbReference>
<gene>
    <name evidence="10" type="primary">brnQ</name>
    <name evidence="10" type="ORF">CYJ34_03030</name>
</gene>
<comment type="function">
    <text evidence="9">Component of the transport system for branched-chain amino acids.</text>
</comment>
<feature type="transmembrane region" description="Helical" evidence="9">
    <location>
        <begin position="416"/>
        <end position="440"/>
    </location>
</feature>
<feature type="transmembrane region" description="Helical" evidence="9">
    <location>
        <begin position="121"/>
        <end position="140"/>
    </location>
</feature>
<sequence>MRKKLNFKEVLLVGSLLFGLFFGAGNLIFPLELGQRAGVNLTSVTIGFLISAIGLPILGIVATGLSDSDSLFDSAKPAGNSFAYFFTILLYLTIGPGFAIPRTATVSYEVGLKEFVKANDTLFLLVFSLVFFLLAFYFAIKEGNLIDTIGKYMTPIFLILLAFIGIMGLVKPMGKAASVSPIEKYQSSPFTVGIIDGYNTLDAPASLAFAVLIISSIKNLGVKDPADIGKETLKAGLVCLLCMGIVYSSLAFLGSTSAHIMDGGENGAIILAKIASHYLGSVGHILLSLIVFIACLKTAIGLISACSEMFSTMLSLNISYKKYCIIFSIVSFLIANLGLSRIISLSIPVLMFLYPLSIALIFLSIFSIKTGKREKIYKWTLAFTAAAAFFDLLVNLPESISKSHIVENILLVPNKFLPGFSLGFGWVLPAILGFIIGYIIDKNTKKSKITYTTGK</sequence>
<feature type="transmembrane region" description="Helical" evidence="9">
    <location>
        <begin position="235"/>
        <end position="261"/>
    </location>
</feature>
<evidence type="ECO:0000313" key="11">
    <source>
        <dbReference type="Proteomes" id="UP000234335"/>
    </source>
</evidence>
<evidence type="ECO:0000256" key="5">
    <source>
        <dbReference type="ARBA" id="ARBA00022692"/>
    </source>
</evidence>
<protein>
    <recommendedName>
        <fullName evidence="9">Branched-chain amino acid transport system carrier protein</fullName>
    </recommendedName>
</protein>
<feature type="transmembrane region" description="Helical" evidence="9">
    <location>
        <begin position="190"/>
        <end position="214"/>
    </location>
</feature>
<keyword evidence="11" id="KW-1185">Reference proteome</keyword>
<name>A0A2I1M9H4_9FIRM</name>
<dbReference type="Proteomes" id="UP000234335">
    <property type="component" value="Unassembled WGS sequence"/>
</dbReference>
<evidence type="ECO:0000256" key="7">
    <source>
        <dbReference type="ARBA" id="ARBA00022989"/>
    </source>
</evidence>
<dbReference type="EMBL" id="PKGS01000002">
    <property type="protein sequence ID" value="PKZ16774.1"/>
    <property type="molecule type" value="Genomic_DNA"/>
</dbReference>
<proteinExistence type="inferred from homology"/>
<dbReference type="GO" id="GO:0005886">
    <property type="term" value="C:plasma membrane"/>
    <property type="evidence" value="ECO:0007669"/>
    <property type="project" value="UniProtKB-SubCell"/>
</dbReference>
<evidence type="ECO:0000256" key="1">
    <source>
        <dbReference type="ARBA" id="ARBA00004651"/>
    </source>
</evidence>
<evidence type="ECO:0000313" key="10">
    <source>
        <dbReference type="EMBL" id="PKZ16774.1"/>
    </source>
</evidence>
<reference evidence="10 11" key="1">
    <citation type="submission" date="2017-12" db="EMBL/GenBank/DDBJ databases">
        <title>Phylogenetic diversity of female urinary microbiome.</title>
        <authorList>
            <person name="Thomas-White K."/>
            <person name="Wolfe A.J."/>
        </authorList>
    </citation>
    <scope>NUCLEOTIDE SEQUENCE [LARGE SCALE GENOMIC DNA]</scope>
    <source>
        <strain evidence="10 11">UMB0119</strain>
    </source>
</reference>
<feature type="transmembrane region" description="Helical" evidence="9">
    <location>
        <begin position="349"/>
        <end position="367"/>
    </location>
</feature>
<keyword evidence="3 9" id="KW-0813">Transport</keyword>
<keyword evidence="6 9" id="KW-0029">Amino-acid transport</keyword>
<keyword evidence="5 9" id="KW-0812">Transmembrane</keyword>
<dbReference type="Pfam" id="PF05525">
    <property type="entry name" value="Branch_AA_trans"/>
    <property type="match status" value="1"/>
</dbReference>
<accession>A0A2I1M9H4</accession>
<dbReference type="GO" id="GO:0015188">
    <property type="term" value="F:L-isoleucine transmembrane transporter activity"/>
    <property type="evidence" value="ECO:0007669"/>
    <property type="project" value="TreeGrafter"/>
</dbReference>
<comment type="caution">
    <text evidence="10">The sequence shown here is derived from an EMBL/GenBank/DDBJ whole genome shotgun (WGS) entry which is preliminary data.</text>
</comment>
<dbReference type="AlphaFoldDB" id="A0A2I1M9H4"/>
<dbReference type="RefSeq" id="WP_101539873.1">
    <property type="nucleotide sequence ID" value="NZ_PKGS01000002.1"/>
</dbReference>
<feature type="transmembrane region" description="Helical" evidence="9">
    <location>
        <begin position="40"/>
        <end position="61"/>
    </location>
</feature>
<feature type="transmembrane region" description="Helical" evidence="9">
    <location>
        <begin position="82"/>
        <end position="101"/>
    </location>
</feature>
<evidence type="ECO:0000256" key="4">
    <source>
        <dbReference type="ARBA" id="ARBA00022475"/>
    </source>
</evidence>
<dbReference type="PANTHER" id="PTHR30588:SF0">
    <property type="entry name" value="BRANCHED-CHAIN AMINO ACID PERMEASE BRNQ"/>
    <property type="match status" value="1"/>
</dbReference>
<comment type="caution">
    <text evidence="9">Lacks conserved residue(s) required for the propagation of feature annotation.</text>
</comment>
<feature type="transmembrane region" description="Helical" evidence="9">
    <location>
        <begin position="152"/>
        <end position="170"/>
    </location>
</feature>
<dbReference type="InterPro" id="IPR004685">
    <property type="entry name" value="Brnchd-chn_aa_trnsp_Livcs"/>
</dbReference>
<dbReference type="GO" id="GO:0005304">
    <property type="term" value="F:L-valine transmembrane transporter activity"/>
    <property type="evidence" value="ECO:0007669"/>
    <property type="project" value="TreeGrafter"/>
</dbReference>
<keyword evidence="8 9" id="KW-0472">Membrane</keyword>